<dbReference type="Proteomes" id="UP000066480">
    <property type="component" value="Chromosome"/>
</dbReference>
<dbReference type="PRINTS" id="PR00105">
    <property type="entry name" value="C5METTRFRASE"/>
</dbReference>
<dbReference type="KEGG" id="lmoi:VV02_07765"/>
<evidence type="ECO:0000313" key="8">
    <source>
        <dbReference type="EMBL" id="AKU15774.1"/>
    </source>
</evidence>
<organism evidence="8 9">
    <name type="scientific">Luteipulveratus mongoliensis</name>
    <dbReference type="NCBI Taxonomy" id="571913"/>
    <lineage>
        <taxon>Bacteria</taxon>
        <taxon>Bacillati</taxon>
        <taxon>Actinomycetota</taxon>
        <taxon>Actinomycetes</taxon>
        <taxon>Micrococcales</taxon>
        <taxon>Dermacoccaceae</taxon>
        <taxon>Luteipulveratus</taxon>
    </lineage>
</organism>
<dbReference type="PANTHER" id="PTHR10629:SF52">
    <property type="entry name" value="DNA (CYTOSINE-5)-METHYLTRANSFERASE 1"/>
    <property type="match status" value="1"/>
</dbReference>
<evidence type="ECO:0000256" key="1">
    <source>
        <dbReference type="ARBA" id="ARBA00011975"/>
    </source>
</evidence>
<evidence type="ECO:0000256" key="6">
    <source>
        <dbReference type="PROSITE-ProRule" id="PRU01016"/>
    </source>
</evidence>
<proteinExistence type="inferred from homology"/>
<evidence type="ECO:0000256" key="7">
    <source>
        <dbReference type="SAM" id="MobiDB-lite"/>
    </source>
</evidence>
<feature type="region of interest" description="Disordered" evidence="7">
    <location>
        <begin position="272"/>
        <end position="297"/>
    </location>
</feature>
<dbReference type="GO" id="GO:0003886">
    <property type="term" value="F:DNA (cytosine-5-)-methyltransferase activity"/>
    <property type="evidence" value="ECO:0007669"/>
    <property type="project" value="UniProtKB-EC"/>
</dbReference>
<dbReference type="InterPro" id="IPR050390">
    <property type="entry name" value="C5-Methyltransferase"/>
</dbReference>
<sequence length="520" mass="54648">MSRPRLVSLFSGTGGLDMALEAAFNAETVAVADVCKVSDDGTVGHYEPHRSPCCILAHHWPDVPNLGDVSTVDWSPWRGLVEIIAGGFPCQDVSHAGRRAGLIRDGEGKTRSGLWGQMLRAIDELRPSLVVAENVRGLLSAEADSDVEPCPWCLGDGDGQPDLRALGAVLADLADIGYDAFWYGLRAADVGAAHNRLRVFIFAFPADGAHALSGRLNGWASDAQRGAVGRAAAAGCGEVPSWMSLLPTPIRSDAKAGSVDNREAQLRSAVTMLPTPEASGTSKHAGQHPDKRRSGGHSVGLQDVVEHVLLPTPAVNDMGEGKTPDAWDAWAEAMQAKHGNGNGHGKSLSIEAQRMLPTPRAGDGTKGGPDQAGSSGDLMLPSAVAKLLPTTTVSDHKASGGNPDTTATHGTTLTDATVRNQQDWREYGPAIRRQEAMFGRPAPAPTEPGPKGNPRLSPAFSEWLMGLPDGHITNPAIWAGMKPSAARNAQLKAAGNGVVPQQAYAACMAFAYDFTKEYAA</sequence>
<accession>A0A0K1JGE6</accession>
<dbReference type="GO" id="GO:0044027">
    <property type="term" value="P:negative regulation of gene expression via chromosomal CpG island methylation"/>
    <property type="evidence" value="ECO:0007669"/>
    <property type="project" value="TreeGrafter"/>
</dbReference>
<evidence type="ECO:0000313" key="9">
    <source>
        <dbReference type="Proteomes" id="UP000066480"/>
    </source>
</evidence>
<feature type="active site" evidence="6">
    <location>
        <position position="90"/>
    </location>
</feature>
<dbReference type="Gene3D" id="3.40.50.150">
    <property type="entry name" value="Vaccinia Virus protein VP39"/>
    <property type="match status" value="1"/>
</dbReference>
<dbReference type="InterPro" id="IPR001525">
    <property type="entry name" value="C5_MeTfrase"/>
</dbReference>
<dbReference type="STRING" id="571913.VV02_07765"/>
<dbReference type="REBASE" id="120710">
    <property type="entry name" value="M.Lmo370ORF7765P"/>
</dbReference>
<dbReference type="InterPro" id="IPR029063">
    <property type="entry name" value="SAM-dependent_MTases_sf"/>
</dbReference>
<dbReference type="GO" id="GO:0003677">
    <property type="term" value="F:DNA binding"/>
    <property type="evidence" value="ECO:0007669"/>
    <property type="project" value="TreeGrafter"/>
</dbReference>
<keyword evidence="3 6" id="KW-0808">Transferase</keyword>
<dbReference type="GO" id="GO:0032259">
    <property type="term" value="P:methylation"/>
    <property type="evidence" value="ECO:0007669"/>
    <property type="project" value="UniProtKB-KW"/>
</dbReference>
<dbReference type="PANTHER" id="PTHR10629">
    <property type="entry name" value="CYTOSINE-SPECIFIC METHYLTRANSFERASE"/>
    <property type="match status" value="1"/>
</dbReference>
<evidence type="ECO:0000256" key="4">
    <source>
        <dbReference type="ARBA" id="ARBA00022691"/>
    </source>
</evidence>
<dbReference type="PATRIC" id="fig|571913.6.peg.1587"/>
<keyword evidence="2 6" id="KW-0489">Methyltransferase</keyword>
<dbReference type="AlphaFoldDB" id="A0A0K1JGE6"/>
<dbReference type="EC" id="2.1.1.37" evidence="1"/>
<protein>
    <recommendedName>
        <fullName evidence="1">DNA (cytosine-5-)-methyltransferase</fullName>
        <ecNumber evidence="1">2.1.1.37</ecNumber>
    </recommendedName>
</protein>
<feature type="region of interest" description="Disordered" evidence="7">
    <location>
        <begin position="357"/>
        <end position="377"/>
    </location>
</feature>
<dbReference type="GO" id="GO:0009307">
    <property type="term" value="P:DNA restriction-modification system"/>
    <property type="evidence" value="ECO:0007669"/>
    <property type="project" value="UniProtKB-KW"/>
</dbReference>
<evidence type="ECO:0000256" key="3">
    <source>
        <dbReference type="ARBA" id="ARBA00022679"/>
    </source>
</evidence>
<dbReference type="PROSITE" id="PS51679">
    <property type="entry name" value="SAM_MT_C5"/>
    <property type="match status" value="1"/>
</dbReference>
<evidence type="ECO:0000256" key="5">
    <source>
        <dbReference type="ARBA" id="ARBA00022747"/>
    </source>
</evidence>
<dbReference type="OrthoDB" id="9813719at2"/>
<reference evidence="8 9" key="1">
    <citation type="submission" date="2015-03" db="EMBL/GenBank/DDBJ databases">
        <title>Luteipulveratus halotolerans sp. nov., a novel actinobacterium (Dermacoccaceae) from Sarawak, Malaysia.</title>
        <authorList>
            <person name="Juboi H."/>
            <person name="Basik A."/>
            <person name="Shamsul S.S."/>
            <person name="Arnold P."/>
            <person name="Schmitt E.K."/>
            <person name="Sanglier J.-J."/>
            <person name="Yeo T."/>
        </authorList>
    </citation>
    <scope>NUCLEOTIDE SEQUENCE [LARGE SCALE GENOMIC DNA]</scope>
    <source>
        <strain evidence="8 9">MN07-A0370</strain>
    </source>
</reference>
<gene>
    <name evidence="8" type="ORF">VV02_07765</name>
</gene>
<dbReference type="Pfam" id="PF00145">
    <property type="entry name" value="DNA_methylase"/>
    <property type="match status" value="1"/>
</dbReference>
<keyword evidence="5" id="KW-0680">Restriction system</keyword>
<name>A0A0K1JGE6_9MICO</name>
<dbReference type="RefSeq" id="WP_052590846.1">
    <property type="nucleotide sequence ID" value="NZ_CP011112.1"/>
</dbReference>
<dbReference type="EMBL" id="CP011112">
    <property type="protein sequence ID" value="AKU15774.1"/>
    <property type="molecule type" value="Genomic_DNA"/>
</dbReference>
<dbReference type="SUPFAM" id="SSF53335">
    <property type="entry name" value="S-adenosyl-L-methionine-dependent methyltransferases"/>
    <property type="match status" value="1"/>
</dbReference>
<keyword evidence="9" id="KW-1185">Reference proteome</keyword>
<evidence type="ECO:0000256" key="2">
    <source>
        <dbReference type="ARBA" id="ARBA00022603"/>
    </source>
</evidence>
<comment type="similarity">
    <text evidence="6">Belongs to the class I-like SAM-binding methyltransferase superfamily. C5-methyltransferase family.</text>
</comment>
<keyword evidence="4 6" id="KW-0949">S-adenosyl-L-methionine</keyword>